<organism evidence="2 3">
    <name type="scientific">Micropruina glycogenica</name>
    <dbReference type="NCBI Taxonomy" id="75385"/>
    <lineage>
        <taxon>Bacteria</taxon>
        <taxon>Bacillati</taxon>
        <taxon>Actinomycetota</taxon>
        <taxon>Actinomycetes</taxon>
        <taxon>Propionibacteriales</taxon>
        <taxon>Nocardioidaceae</taxon>
        <taxon>Micropruina</taxon>
    </lineage>
</organism>
<evidence type="ECO:0008006" key="4">
    <source>
        <dbReference type="Google" id="ProtNLM"/>
    </source>
</evidence>
<sequence>MTAPAERPPKNFAQQVLGQWPLAAVLLGSFAGLIVAASSHWRAGTTLIGLSITMGGLFRLLPNRRVGLLTVRNKLVDTIVLLTLGIGITVLAWLVPALRN</sequence>
<keyword evidence="3" id="KW-1185">Reference proteome</keyword>
<feature type="transmembrane region" description="Helical" evidence="1">
    <location>
        <begin position="74"/>
        <end position="95"/>
    </location>
</feature>
<dbReference type="Proteomes" id="UP000238164">
    <property type="component" value="Chromosome 1"/>
</dbReference>
<evidence type="ECO:0000313" key="3">
    <source>
        <dbReference type="Proteomes" id="UP000238164"/>
    </source>
</evidence>
<feature type="transmembrane region" description="Helical" evidence="1">
    <location>
        <begin position="43"/>
        <end position="62"/>
    </location>
</feature>
<dbReference type="Pfam" id="PF11222">
    <property type="entry name" value="DUF3017"/>
    <property type="match status" value="1"/>
</dbReference>
<dbReference type="EMBL" id="LT985188">
    <property type="protein sequence ID" value="SPD87294.1"/>
    <property type="molecule type" value="Genomic_DNA"/>
</dbReference>
<proteinExistence type="predicted"/>
<dbReference type="RefSeq" id="WP_105186056.1">
    <property type="nucleotide sequence ID" value="NZ_BAAAGO010000004.1"/>
</dbReference>
<gene>
    <name evidence="2" type="ORF">MPLG2_2264</name>
</gene>
<accession>A0A2N9JGR6</accession>
<reference evidence="2 3" key="1">
    <citation type="submission" date="2018-02" db="EMBL/GenBank/DDBJ databases">
        <authorList>
            <person name="Cohen D.B."/>
            <person name="Kent A.D."/>
        </authorList>
    </citation>
    <scope>NUCLEOTIDE SEQUENCE [LARGE SCALE GENOMIC DNA]</scope>
    <source>
        <strain evidence="2">1</strain>
    </source>
</reference>
<dbReference type="OrthoDB" id="5193401at2"/>
<evidence type="ECO:0000256" key="1">
    <source>
        <dbReference type="SAM" id="Phobius"/>
    </source>
</evidence>
<protein>
    <recommendedName>
        <fullName evidence="4">DUF3017 domain-containing protein</fullName>
    </recommendedName>
</protein>
<dbReference type="InterPro" id="IPR021385">
    <property type="entry name" value="DUF3017"/>
</dbReference>
<evidence type="ECO:0000313" key="2">
    <source>
        <dbReference type="EMBL" id="SPD87294.1"/>
    </source>
</evidence>
<feature type="transmembrane region" description="Helical" evidence="1">
    <location>
        <begin position="20"/>
        <end position="37"/>
    </location>
</feature>
<keyword evidence="1" id="KW-1133">Transmembrane helix</keyword>
<name>A0A2N9JGR6_9ACTN</name>
<keyword evidence="1" id="KW-0472">Membrane</keyword>
<dbReference type="KEGG" id="mgg:MPLG2_2264"/>
<keyword evidence="1" id="KW-0812">Transmembrane</keyword>
<dbReference type="AlphaFoldDB" id="A0A2N9JGR6"/>